<dbReference type="Pfam" id="PF14432">
    <property type="entry name" value="DYW_deaminase"/>
    <property type="match status" value="1"/>
</dbReference>
<feature type="repeat" description="PPR" evidence="3">
    <location>
        <begin position="326"/>
        <end position="360"/>
    </location>
</feature>
<feature type="domain" description="DYW" evidence="4">
    <location>
        <begin position="848"/>
        <end position="940"/>
    </location>
</feature>
<dbReference type="Pfam" id="PF01535">
    <property type="entry name" value="PPR"/>
    <property type="match status" value="3"/>
</dbReference>
<evidence type="ECO:0000256" key="1">
    <source>
        <dbReference type="ARBA" id="ARBA00006643"/>
    </source>
</evidence>
<dbReference type="EMBL" id="VOIH02000008">
    <property type="protein sequence ID" value="KAF3439882.1"/>
    <property type="molecule type" value="Genomic_DNA"/>
</dbReference>
<dbReference type="InterPro" id="IPR002885">
    <property type="entry name" value="PPR_rpt"/>
</dbReference>
<feature type="repeat" description="PPR" evidence="3">
    <location>
        <begin position="532"/>
        <end position="566"/>
    </location>
</feature>
<dbReference type="AlphaFoldDB" id="A0A8K0EAQ7"/>
<sequence length="940" mass="106496">MDKIFPLNHLSTPFPQNLLTLRPSRSQSPATSIALGVSETSDETPLIASLPSSLPRLSSGFDFLDGLGKLKTPNSVKVLHTQMIKTADKENLDDLVRNLITFYLQVGDFRSASKVFFVGFGRNYIEWSSFLKELRSFGGSPREILEVFRELHRGGVIFDSRVLTVVLKLCATLKDLWLGVEIHSCLIKRGFDVDVYLKCALVNFYWTCWGIECADQVFNEIPDREEILWNEIITLNLKNERWMETLQQFRNMQFSFLKANSSSITKVLQACGKVGALNEGKQIHGYVLRQALERNLSICNSLISMYSRNNKIGLARSVFDSMKDHNRSSWNSIISSCAAFGCLNDAWSLFHKMVFFNIEPDIVTWNSLLSGHSLNGSYEAALTIFRRMQNVGFKPSSSSITCVLQAVIELGSLNFGKEIHCFVIRNGLDYDVYVGTSLLDMYLKSDSLISAQAVFHNMKNRNVFAWNSLISGFSFKGLFEDAEKLIHCMDSEGIKPDMVTWNGLVSGYSIWGRNKEALSVIDRIKSSGLRPNVVSWTALISGCSKNENHTDALKFFVKMQEEGMKANSATISSLLRACASLSLLRKGEEIHCLSIRNGFIEDIFVATALIDMYSKAGYFRGAHEVFRKTENKTLASWNCMIMGFAVYGFGKEAISLFDEMCEAGVQPDAITFTALLSGCKNSGLVGEGWKFFDTMKRDYNINPTIEHYSCMVDLLGRAGYLDEAWDFIQMMPLEPDATVWGALLGSSRSHRNLEFAEIAAKHLLELEPYNSGNYVMMINLYAISNRWEDVERLKSLMASRGVRIRQVWSWIQIDQTIHMFSAEGKSHPEEGEIYFELYQLVSEMKKLGYVPDINCVHQNIDEVEKEKVLLSHTEKLAITYGLMNVKRGAPIRVIKNTRVCQDCHTAAKYMSLIRGREIFIKDCLRFHHFKEGKCICNDCW</sequence>
<comment type="caution">
    <text evidence="5">The sequence shown here is derived from an EMBL/GenBank/DDBJ whole genome shotgun (WGS) entry which is preliminary data.</text>
</comment>
<comment type="similarity">
    <text evidence="1">Belongs to the PPR family. PCMP-H subfamily.</text>
</comment>
<dbReference type="InterPro" id="IPR046848">
    <property type="entry name" value="E_motif"/>
</dbReference>
<dbReference type="Pfam" id="PF13041">
    <property type="entry name" value="PPR_2"/>
    <property type="match status" value="4"/>
</dbReference>
<feature type="repeat" description="PPR" evidence="3">
    <location>
        <begin position="295"/>
        <end position="325"/>
    </location>
</feature>
<dbReference type="FunFam" id="1.25.40.10:FF:000393">
    <property type="entry name" value="Pentatricopeptide repeat-containing protein At1g20230"/>
    <property type="match status" value="1"/>
</dbReference>
<protein>
    <recommendedName>
        <fullName evidence="4">DYW domain-containing protein</fullName>
    </recommendedName>
</protein>
<dbReference type="GO" id="GO:0009451">
    <property type="term" value="P:RNA modification"/>
    <property type="evidence" value="ECO:0007669"/>
    <property type="project" value="InterPro"/>
</dbReference>
<feature type="repeat" description="PPR" evidence="3">
    <location>
        <begin position="361"/>
        <end position="395"/>
    </location>
</feature>
<accession>A0A8K0EAQ7</accession>
<evidence type="ECO:0000313" key="6">
    <source>
        <dbReference type="Proteomes" id="UP000796880"/>
    </source>
</evidence>
<dbReference type="FunFam" id="1.25.40.10:FF:000366">
    <property type="entry name" value="Pentatricopeptide (PPR) repeat-containing protein"/>
    <property type="match status" value="1"/>
</dbReference>
<keyword evidence="2" id="KW-0677">Repeat</keyword>
<dbReference type="FunFam" id="1.25.40.10:FF:000031">
    <property type="entry name" value="Pentatricopeptide repeat-containing protein mitochondrial"/>
    <property type="match status" value="1"/>
</dbReference>
<dbReference type="FunFam" id="1.25.40.10:FF:000782">
    <property type="entry name" value="Pentatricopeptide repeat-containing protein"/>
    <property type="match status" value="1"/>
</dbReference>
<dbReference type="InterPro" id="IPR032867">
    <property type="entry name" value="DYW_dom"/>
</dbReference>
<dbReference type="GO" id="GO:0008270">
    <property type="term" value="F:zinc ion binding"/>
    <property type="evidence" value="ECO:0007669"/>
    <property type="project" value="InterPro"/>
</dbReference>
<dbReference type="NCBIfam" id="TIGR00756">
    <property type="entry name" value="PPR"/>
    <property type="match status" value="8"/>
</dbReference>
<feature type="repeat" description="PPR" evidence="3">
    <location>
        <begin position="668"/>
        <end position="698"/>
    </location>
</feature>
<evidence type="ECO:0000313" key="5">
    <source>
        <dbReference type="EMBL" id="KAF3439882.1"/>
    </source>
</evidence>
<feature type="repeat" description="PPR" evidence="3">
    <location>
        <begin position="633"/>
        <end position="667"/>
    </location>
</feature>
<evidence type="ECO:0000256" key="2">
    <source>
        <dbReference type="ARBA" id="ARBA00022737"/>
    </source>
</evidence>
<name>A0A8K0EAQ7_9ROSA</name>
<dbReference type="GO" id="GO:0003723">
    <property type="term" value="F:RNA binding"/>
    <property type="evidence" value="ECO:0007669"/>
    <property type="project" value="InterPro"/>
</dbReference>
<dbReference type="Gene3D" id="1.25.40.10">
    <property type="entry name" value="Tetratricopeptide repeat domain"/>
    <property type="match status" value="6"/>
</dbReference>
<feature type="repeat" description="PPR" evidence="3">
    <location>
        <begin position="462"/>
        <end position="496"/>
    </location>
</feature>
<dbReference type="InterPro" id="IPR011990">
    <property type="entry name" value="TPR-like_helical_dom_sf"/>
</dbReference>
<dbReference type="OrthoDB" id="185373at2759"/>
<dbReference type="PANTHER" id="PTHR47926">
    <property type="entry name" value="PENTATRICOPEPTIDE REPEAT-CONTAINING PROTEIN"/>
    <property type="match status" value="1"/>
</dbReference>
<evidence type="ECO:0000256" key="3">
    <source>
        <dbReference type="PROSITE-ProRule" id="PRU00708"/>
    </source>
</evidence>
<gene>
    <name evidence="5" type="ORF">FNV43_RR18160</name>
</gene>
<proteinExistence type="inferred from homology"/>
<organism evidence="5 6">
    <name type="scientific">Rhamnella rubrinervis</name>
    <dbReference type="NCBI Taxonomy" id="2594499"/>
    <lineage>
        <taxon>Eukaryota</taxon>
        <taxon>Viridiplantae</taxon>
        <taxon>Streptophyta</taxon>
        <taxon>Embryophyta</taxon>
        <taxon>Tracheophyta</taxon>
        <taxon>Spermatophyta</taxon>
        <taxon>Magnoliopsida</taxon>
        <taxon>eudicotyledons</taxon>
        <taxon>Gunneridae</taxon>
        <taxon>Pentapetalae</taxon>
        <taxon>rosids</taxon>
        <taxon>fabids</taxon>
        <taxon>Rosales</taxon>
        <taxon>Rhamnaceae</taxon>
        <taxon>rhamnoid group</taxon>
        <taxon>Rhamneae</taxon>
        <taxon>Rhamnella</taxon>
    </lineage>
</organism>
<dbReference type="InterPro" id="IPR046960">
    <property type="entry name" value="PPR_At4g14850-like_plant"/>
</dbReference>
<dbReference type="PROSITE" id="PS51375">
    <property type="entry name" value="PPR"/>
    <property type="match status" value="8"/>
</dbReference>
<evidence type="ECO:0000259" key="4">
    <source>
        <dbReference type="Pfam" id="PF14432"/>
    </source>
</evidence>
<dbReference type="Proteomes" id="UP000796880">
    <property type="component" value="Unassembled WGS sequence"/>
</dbReference>
<dbReference type="PANTHER" id="PTHR47926:SF539">
    <property type="entry name" value="DYW DOMAIN-CONTAINING PROTEIN"/>
    <property type="match status" value="1"/>
</dbReference>
<reference evidence="5" key="1">
    <citation type="submission" date="2020-03" db="EMBL/GenBank/DDBJ databases">
        <title>A high-quality chromosome-level genome assembly of a woody plant with both climbing and erect habits, Rhamnella rubrinervis.</title>
        <authorList>
            <person name="Lu Z."/>
            <person name="Yang Y."/>
            <person name="Zhu X."/>
            <person name="Sun Y."/>
        </authorList>
    </citation>
    <scope>NUCLEOTIDE SEQUENCE</scope>
    <source>
        <strain evidence="5">BYM</strain>
        <tissue evidence="5">Leaf</tissue>
    </source>
</reference>
<feature type="repeat" description="PPR" evidence="3">
    <location>
        <begin position="497"/>
        <end position="531"/>
    </location>
</feature>
<dbReference type="Pfam" id="PF20431">
    <property type="entry name" value="E_motif"/>
    <property type="match status" value="1"/>
</dbReference>
<keyword evidence="6" id="KW-1185">Reference proteome</keyword>